<feature type="non-terminal residue" evidence="13">
    <location>
        <position position="455"/>
    </location>
</feature>
<evidence type="ECO:0000256" key="5">
    <source>
        <dbReference type="ARBA" id="ARBA00022502"/>
    </source>
</evidence>
<evidence type="ECO:0000313" key="13">
    <source>
        <dbReference type="EMBL" id="KAK0709649.1"/>
    </source>
</evidence>
<name>A0AA40A5I1_9PEZI</name>
<keyword evidence="8 12" id="KW-0812">Transmembrane</keyword>
<dbReference type="GO" id="GO:0005789">
    <property type="term" value="C:endoplasmic reticulum membrane"/>
    <property type="evidence" value="ECO:0007669"/>
    <property type="project" value="UniProtKB-SubCell"/>
</dbReference>
<evidence type="ECO:0000313" key="14">
    <source>
        <dbReference type="Proteomes" id="UP001172101"/>
    </source>
</evidence>
<evidence type="ECO:0000256" key="4">
    <source>
        <dbReference type="ARBA" id="ARBA00013795"/>
    </source>
</evidence>
<keyword evidence="7 12" id="KW-0808">Transferase</keyword>
<keyword evidence="10 12" id="KW-1133">Transmembrane helix</keyword>
<dbReference type="PANTHER" id="PTHR12468:SF2">
    <property type="entry name" value="GPI MANNOSYLTRANSFERASE 2"/>
    <property type="match status" value="1"/>
</dbReference>
<evidence type="ECO:0000256" key="12">
    <source>
        <dbReference type="RuleBase" id="RU363112"/>
    </source>
</evidence>
<protein>
    <recommendedName>
        <fullName evidence="4 12">GPI mannosyltransferase 2</fullName>
        <ecNumber evidence="12">2.4.1.-</ecNumber>
    </recommendedName>
</protein>
<feature type="transmembrane region" description="Helical" evidence="12">
    <location>
        <begin position="127"/>
        <end position="146"/>
    </location>
</feature>
<evidence type="ECO:0000256" key="2">
    <source>
        <dbReference type="ARBA" id="ARBA00004687"/>
    </source>
</evidence>
<accession>A0AA40A5I1</accession>
<dbReference type="GeneID" id="85319004"/>
<comment type="function">
    <text evidence="12">Mannosyltransferase involved in glycosylphosphatidylinositol-anchor biosynthesis.</text>
</comment>
<feature type="transmembrane region" description="Helical" evidence="12">
    <location>
        <begin position="238"/>
        <end position="260"/>
    </location>
</feature>
<feature type="transmembrane region" description="Helical" evidence="12">
    <location>
        <begin position="434"/>
        <end position="452"/>
    </location>
</feature>
<keyword evidence="11 12" id="KW-0472">Membrane</keyword>
<dbReference type="EMBL" id="JAUIRO010000006">
    <property type="protein sequence ID" value="KAK0709649.1"/>
    <property type="molecule type" value="Genomic_DNA"/>
</dbReference>
<evidence type="ECO:0000256" key="7">
    <source>
        <dbReference type="ARBA" id="ARBA00022679"/>
    </source>
</evidence>
<feature type="non-terminal residue" evidence="13">
    <location>
        <position position="1"/>
    </location>
</feature>
<comment type="caution">
    <text evidence="13">The sequence shown here is derived from an EMBL/GenBank/DDBJ whole genome shotgun (WGS) entry which is preliminary data.</text>
</comment>
<feature type="transmembrane region" description="Helical" evidence="12">
    <location>
        <begin position="6"/>
        <end position="26"/>
    </location>
</feature>
<evidence type="ECO:0000256" key="6">
    <source>
        <dbReference type="ARBA" id="ARBA00022676"/>
    </source>
</evidence>
<dbReference type="InterPro" id="IPR007315">
    <property type="entry name" value="PIG-V/Gpi18"/>
</dbReference>
<keyword evidence="14" id="KW-1185">Reference proteome</keyword>
<gene>
    <name evidence="13" type="ORF">B0T26DRAFT_600808</name>
</gene>
<sequence>LIAVFVSWKIFLFAIAAGSYVVGNAYDTSGSLALLGTTNSGPDLGKNSTGIHSLTLAGRLTARLTSWDAIYFVSVAHRGYRFEQEWAFGTGLPLTIRAIVQGEVFSFFPSSMARDVALTNGQLLPEVIVGVVLANTAHLLSVLVLFRLGLLIWRDRTFALVAALLHVLSPAGLFLSAPYAESLCSLLSFTGYLLYAKSCRVSDEASSPAAAAGGFRGDAYVVLAGVAFGLATAFRSNAILNGIPFAWEVVQLLLALLLRRPSETVLPLARRLLALGVGGVCVAAGSLVPQVVAYLRFCSLASGASGSAVDPPPWCHAYPPSIYTFVQKHYWNTGFLRYWNLPNVPLFLLAAPMIVVLTRSGLDHEKTPADALLHSARLTTLVRSAAAAQLVLAVLAVLMYHVQIITRISSSYPLWYWWLAGALMRGDKAGSQTVMFMVTYAAVQGALFTSFLPPA</sequence>
<dbReference type="RefSeq" id="XP_060292953.1">
    <property type="nucleotide sequence ID" value="XM_060435734.1"/>
</dbReference>
<comment type="subcellular location">
    <subcellularLocation>
        <location evidence="1 12">Endoplasmic reticulum membrane</location>
        <topology evidence="1 12">Multi-pass membrane protein</topology>
    </subcellularLocation>
</comment>
<comment type="similarity">
    <text evidence="3 12">Belongs to the PIGV family.</text>
</comment>
<evidence type="ECO:0000256" key="9">
    <source>
        <dbReference type="ARBA" id="ARBA00022824"/>
    </source>
</evidence>
<keyword evidence="5 12" id="KW-0337">GPI-anchor biosynthesis</keyword>
<dbReference type="GO" id="GO:0031501">
    <property type="term" value="C:mannosyltransferase complex"/>
    <property type="evidence" value="ECO:0007669"/>
    <property type="project" value="TreeGrafter"/>
</dbReference>
<keyword evidence="9 12" id="KW-0256">Endoplasmic reticulum</keyword>
<feature type="transmembrane region" description="Helical" evidence="12">
    <location>
        <begin position="272"/>
        <end position="295"/>
    </location>
</feature>
<feature type="transmembrane region" description="Helical" evidence="12">
    <location>
        <begin position="378"/>
        <end position="398"/>
    </location>
</feature>
<dbReference type="PANTHER" id="PTHR12468">
    <property type="entry name" value="GPI MANNOSYLTRANSFERASE 2"/>
    <property type="match status" value="1"/>
</dbReference>
<comment type="pathway">
    <text evidence="2 12">Glycolipid biosynthesis; glycosylphosphatidylinositol-anchor biosynthesis.</text>
</comment>
<dbReference type="GO" id="GO:0006506">
    <property type="term" value="P:GPI anchor biosynthetic process"/>
    <property type="evidence" value="ECO:0007669"/>
    <property type="project" value="UniProtKB-KW"/>
</dbReference>
<evidence type="ECO:0000256" key="3">
    <source>
        <dbReference type="ARBA" id="ARBA00008698"/>
    </source>
</evidence>
<dbReference type="GO" id="GO:0004376">
    <property type="term" value="F:GPI mannosyltransferase activity"/>
    <property type="evidence" value="ECO:0007669"/>
    <property type="project" value="InterPro"/>
</dbReference>
<evidence type="ECO:0000256" key="10">
    <source>
        <dbReference type="ARBA" id="ARBA00022989"/>
    </source>
</evidence>
<evidence type="ECO:0000256" key="8">
    <source>
        <dbReference type="ARBA" id="ARBA00022692"/>
    </source>
</evidence>
<dbReference type="AlphaFoldDB" id="A0AA40A5I1"/>
<organism evidence="13 14">
    <name type="scientific">Lasiosphaeria miniovina</name>
    <dbReference type="NCBI Taxonomy" id="1954250"/>
    <lineage>
        <taxon>Eukaryota</taxon>
        <taxon>Fungi</taxon>
        <taxon>Dikarya</taxon>
        <taxon>Ascomycota</taxon>
        <taxon>Pezizomycotina</taxon>
        <taxon>Sordariomycetes</taxon>
        <taxon>Sordariomycetidae</taxon>
        <taxon>Sordariales</taxon>
        <taxon>Lasiosphaeriaceae</taxon>
        <taxon>Lasiosphaeria</taxon>
    </lineage>
</organism>
<evidence type="ECO:0000256" key="11">
    <source>
        <dbReference type="ARBA" id="ARBA00023136"/>
    </source>
</evidence>
<proteinExistence type="inferred from homology"/>
<dbReference type="EC" id="2.4.1.-" evidence="12"/>
<feature type="transmembrane region" description="Helical" evidence="12">
    <location>
        <begin position="338"/>
        <end position="357"/>
    </location>
</feature>
<dbReference type="Pfam" id="PF04188">
    <property type="entry name" value="Mannosyl_trans2"/>
    <property type="match status" value="1"/>
</dbReference>
<dbReference type="Proteomes" id="UP001172101">
    <property type="component" value="Unassembled WGS sequence"/>
</dbReference>
<dbReference type="GO" id="GO:0000009">
    <property type="term" value="F:alpha-1,6-mannosyltransferase activity"/>
    <property type="evidence" value="ECO:0007669"/>
    <property type="project" value="InterPro"/>
</dbReference>
<reference evidence="13" key="1">
    <citation type="submission" date="2023-06" db="EMBL/GenBank/DDBJ databases">
        <title>Genome-scale phylogeny and comparative genomics of the fungal order Sordariales.</title>
        <authorList>
            <consortium name="Lawrence Berkeley National Laboratory"/>
            <person name="Hensen N."/>
            <person name="Bonometti L."/>
            <person name="Westerberg I."/>
            <person name="Brannstrom I.O."/>
            <person name="Guillou S."/>
            <person name="Cros-Aarteil S."/>
            <person name="Calhoun S."/>
            <person name="Haridas S."/>
            <person name="Kuo A."/>
            <person name="Mondo S."/>
            <person name="Pangilinan J."/>
            <person name="Riley R."/>
            <person name="LaButti K."/>
            <person name="Andreopoulos B."/>
            <person name="Lipzen A."/>
            <person name="Chen C."/>
            <person name="Yanf M."/>
            <person name="Daum C."/>
            <person name="Ng V."/>
            <person name="Clum A."/>
            <person name="Steindorff A."/>
            <person name="Ohm R."/>
            <person name="Martin F."/>
            <person name="Silar P."/>
            <person name="Natvig D."/>
            <person name="Lalanne C."/>
            <person name="Gautier V."/>
            <person name="Ament-velasquez S.L."/>
            <person name="Kruys A."/>
            <person name="Hutchinson M.I."/>
            <person name="Powell A.J."/>
            <person name="Barry K."/>
            <person name="Miller A.N."/>
            <person name="Grigoriev I.V."/>
            <person name="Debuchy R."/>
            <person name="Gladieux P."/>
            <person name="Thoren M.H."/>
            <person name="Johannesson H."/>
        </authorList>
    </citation>
    <scope>NUCLEOTIDE SEQUENCE</scope>
    <source>
        <strain evidence="13">SMH2392-1A</strain>
    </source>
</reference>
<feature type="transmembrane region" description="Helical" evidence="12">
    <location>
        <begin position="86"/>
        <end position="107"/>
    </location>
</feature>
<keyword evidence="6 12" id="KW-0328">Glycosyltransferase</keyword>
<feature type="transmembrane region" description="Helical" evidence="12">
    <location>
        <begin position="158"/>
        <end position="180"/>
    </location>
</feature>
<evidence type="ECO:0000256" key="1">
    <source>
        <dbReference type="ARBA" id="ARBA00004477"/>
    </source>
</evidence>